<keyword evidence="6" id="KW-1185">Reference proteome</keyword>
<feature type="non-terminal residue" evidence="5">
    <location>
        <position position="273"/>
    </location>
</feature>
<proteinExistence type="inferred from homology"/>
<dbReference type="PANTHER" id="PTHR43179:SF12">
    <property type="entry name" value="GALACTOFURANOSYLTRANSFERASE GLFT2"/>
    <property type="match status" value="1"/>
</dbReference>
<keyword evidence="4" id="KW-0175">Coiled coil</keyword>
<dbReference type="VEuPathDB" id="TriTrypDB:Lsey_0690_0010"/>
<evidence type="ECO:0000256" key="4">
    <source>
        <dbReference type="SAM" id="Coils"/>
    </source>
</evidence>
<reference evidence="5 6" key="1">
    <citation type="journal article" date="2015" name="PLoS Pathog.">
        <title>Leptomonas seymouri: Adaptations to the Dixenous Life Cycle Analyzed by Genome Sequencing, Transcriptome Profiling and Co-infection with Leishmania donovani.</title>
        <authorList>
            <person name="Kraeva N."/>
            <person name="Butenko A."/>
            <person name="Hlavacova J."/>
            <person name="Kostygov A."/>
            <person name="Myskova J."/>
            <person name="Grybchuk D."/>
            <person name="Lestinova T."/>
            <person name="Votypka J."/>
            <person name="Volf P."/>
            <person name="Opperdoes F."/>
            <person name="Flegontov P."/>
            <person name="Lukes J."/>
            <person name="Yurchenko V."/>
        </authorList>
    </citation>
    <scope>NUCLEOTIDE SEQUENCE [LARGE SCALE GENOMIC DNA]</scope>
    <source>
        <strain evidence="5 6">ATCC 30220</strain>
    </source>
</reference>
<evidence type="ECO:0000256" key="1">
    <source>
        <dbReference type="ARBA" id="ARBA00006739"/>
    </source>
</evidence>
<evidence type="ECO:0000313" key="6">
    <source>
        <dbReference type="Proteomes" id="UP000038009"/>
    </source>
</evidence>
<organism evidence="5 6">
    <name type="scientific">Leptomonas seymouri</name>
    <dbReference type="NCBI Taxonomy" id="5684"/>
    <lineage>
        <taxon>Eukaryota</taxon>
        <taxon>Discoba</taxon>
        <taxon>Euglenozoa</taxon>
        <taxon>Kinetoplastea</taxon>
        <taxon>Metakinetoplastina</taxon>
        <taxon>Trypanosomatida</taxon>
        <taxon>Trypanosomatidae</taxon>
        <taxon>Leishmaniinae</taxon>
        <taxon>Leptomonas</taxon>
    </lineage>
</organism>
<evidence type="ECO:0000256" key="3">
    <source>
        <dbReference type="ARBA" id="ARBA00022679"/>
    </source>
</evidence>
<dbReference type="OrthoDB" id="10267535at2759"/>
<dbReference type="Gene3D" id="3.90.550.10">
    <property type="entry name" value="Spore Coat Polysaccharide Biosynthesis Protein SpsA, Chain A"/>
    <property type="match status" value="1"/>
</dbReference>
<feature type="coiled-coil region" evidence="4">
    <location>
        <begin position="88"/>
        <end position="115"/>
    </location>
</feature>
<sequence length="273" mass="32094">MLINNGEFKPLRDLLERLEKKLPTYMNKNLFISHHPENTGYAAAVNEGLRRVLTYPVKEVPWVFITNADVRFGGTLIPEFVKVVNTYTKDQEIRIQKLQDEVAKEAQELTTVTDRRFTYRSDKLPVVTAPSLPYRIRIMPYSKMRTQFGGIYGMFFTNTIPHMATFALARLTLETVGFFDENYYPAYGEDHDYVWRMHALGFRDYLWRRGPYVHYEFSNINANAGIRENGIATYPAYTVPSSKFRRMNHVPFLNYYRRTKWFPGNKQLRPEDG</sequence>
<dbReference type="OMA" id="FISHHPE"/>
<comment type="similarity">
    <text evidence="1">Belongs to the glycosyltransferase 2 family.</text>
</comment>
<evidence type="ECO:0000256" key="2">
    <source>
        <dbReference type="ARBA" id="ARBA00022676"/>
    </source>
</evidence>
<comment type="caution">
    <text evidence="5">The sequence shown here is derived from an EMBL/GenBank/DDBJ whole genome shotgun (WGS) entry which is preliminary data.</text>
</comment>
<keyword evidence="3 5" id="KW-0808">Transferase</keyword>
<accession>A0A0N0P2K0</accession>
<gene>
    <name evidence="5" type="ORF">ABL78_8383</name>
</gene>
<dbReference type="InterPro" id="IPR029044">
    <property type="entry name" value="Nucleotide-diphossugar_trans"/>
</dbReference>
<evidence type="ECO:0000313" key="5">
    <source>
        <dbReference type="EMBL" id="KPI82607.1"/>
    </source>
</evidence>
<dbReference type="PANTHER" id="PTHR43179">
    <property type="entry name" value="RHAMNOSYLTRANSFERASE WBBL"/>
    <property type="match status" value="1"/>
</dbReference>
<dbReference type="EMBL" id="LJSK01000689">
    <property type="protein sequence ID" value="KPI82607.1"/>
    <property type="molecule type" value="Genomic_DNA"/>
</dbReference>
<dbReference type="AlphaFoldDB" id="A0A0N0P2K0"/>
<protein>
    <submittedName>
        <fullName evidence="5">Beta galactofuranosyl transferase</fullName>
    </submittedName>
</protein>
<keyword evidence="2" id="KW-0328">Glycosyltransferase</keyword>
<dbReference type="Proteomes" id="UP000038009">
    <property type="component" value="Unassembled WGS sequence"/>
</dbReference>
<name>A0A0N0P2K0_LEPSE</name>
<dbReference type="GO" id="GO:0016757">
    <property type="term" value="F:glycosyltransferase activity"/>
    <property type="evidence" value="ECO:0007669"/>
    <property type="project" value="UniProtKB-KW"/>
</dbReference>
<dbReference type="SUPFAM" id="SSF53448">
    <property type="entry name" value="Nucleotide-diphospho-sugar transferases"/>
    <property type="match status" value="1"/>
</dbReference>